<sequence length="121" mass="14269">MQNPDLQANDLNLYKYKNKLSDEQKQLLKLLHVLHLIAFAASIGTGIFTTWIIFHKRPQIGYFIFLFLNIIEKPVSFMYIFFPNQSISHFCKIGVFFCWGINWIYAIICFVVLFILAQCIR</sequence>
<name>A0AAD1XM74_EUPCR</name>
<gene>
    <name evidence="2" type="ORF">ECRASSUSDP1_LOCUS16587</name>
</gene>
<evidence type="ECO:0000256" key="1">
    <source>
        <dbReference type="SAM" id="Phobius"/>
    </source>
</evidence>
<keyword evidence="1" id="KW-1133">Transmembrane helix</keyword>
<evidence type="ECO:0000313" key="2">
    <source>
        <dbReference type="EMBL" id="CAI2375227.1"/>
    </source>
</evidence>
<accession>A0AAD1XM74</accession>
<feature type="transmembrane region" description="Helical" evidence="1">
    <location>
        <begin position="94"/>
        <end position="117"/>
    </location>
</feature>
<feature type="transmembrane region" description="Helical" evidence="1">
    <location>
        <begin position="33"/>
        <end position="54"/>
    </location>
</feature>
<keyword evidence="3" id="KW-1185">Reference proteome</keyword>
<dbReference type="AlphaFoldDB" id="A0AAD1XM74"/>
<evidence type="ECO:0000313" key="3">
    <source>
        <dbReference type="Proteomes" id="UP001295684"/>
    </source>
</evidence>
<proteinExistence type="predicted"/>
<keyword evidence="1" id="KW-0472">Membrane</keyword>
<protein>
    <submittedName>
        <fullName evidence="2">Uncharacterized protein</fullName>
    </submittedName>
</protein>
<comment type="caution">
    <text evidence="2">The sequence shown here is derived from an EMBL/GenBank/DDBJ whole genome shotgun (WGS) entry which is preliminary data.</text>
</comment>
<dbReference type="Proteomes" id="UP001295684">
    <property type="component" value="Unassembled WGS sequence"/>
</dbReference>
<dbReference type="EMBL" id="CAMPGE010016687">
    <property type="protein sequence ID" value="CAI2375227.1"/>
    <property type="molecule type" value="Genomic_DNA"/>
</dbReference>
<keyword evidence="1" id="KW-0812">Transmembrane</keyword>
<reference evidence="2" key="1">
    <citation type="submission" date="2023-07" db="EMBL/GenBank/DDBJ databases">
        <authorList>
            <consortium name="AG Swart"/>
            <person name="Singh M."/>
            <person name="Singh A."/>
            <person name="Seah K."/>
            <person name="Emmerich C."/>
        </authorList>
    </citation>
    <scope>NUCLEOTIDE SEQUENCE</scope>
    <source>
        <strain evidence="2">DP1</strain>
    </source>
</reference>
<feature type="transmembrane region" description="Helical" evidence="1">
    <location>
        <begin position="60"/>
        <end position="82"/>
    </location>
</feature>
<organism evidence="2 3">
    <name type="scientific">Euplotes crassus</name>
    <dbReference type="NCBI Taxonomy" id="5936"/>
    <lineage>
        <taxon>Eukaryota</taxon>
        <taxon>Sar</taxon>
        <taxon>Alveolata</taxon>
        <taxon>Ciliophora</taxon>
        <taxon>Intramacronucleata</taxon>
        <taxon>Spirotrichea</taxon>
        <taxon>Hypotrichia</taxon>
        <taxon>Euplotida</taxon>
        <taxon>Euplotidae</taxon>
        <taxon>Moneuplotes</taxon>
    </lineage>
</organism>